<sequence>MTFIIRISLIISLSLVNAMTFAAEIKTWQAPISKLALIAQEISDDPITPVVLTNRGKELYIVDTPEGAPLQLKADVKSLKNQNSSSIDSVLALLGLTNQAMQEVSRSLKDKQVIIAIEYRSPGCTECDKRLEQLKNLSDDFYVIVYNISAQAKSTEPVNHTVE</sequence>
<proteinExistence type="predicted"/>
<feature type="signal peptide" evidence="1">
    <location>
        <begin position="1"/>
        <end position="22"/>
    </location>
</feature>
<name>A0AA51RVL9_9GAMM</name>
<dbReference type="RefSeq" id="WP_309203621.1">
    <property type="nucleotide sequence ID" value="NZ_CP133548.1"/>
</dbReference>
<accession>A0AA51RVL9</accession>
<keyword evidence="1" id="KW-0732">Signal</keyword>
<evidence type="ECO:0000313" key="3">
    <source>
        <dbReference type="Proteomes" id="UP001239782"/>
    </source>
</evidence>
<gene>
    <name evidence="2" type="ORF">Q9312_05700</name>
</gene>
<organism evidence="2 3">
    <name type="scientific">Pleionea litopenaei</name>
    <dbReference type="NCBI Taxonomy" id="3070815"/>
    <lineage>
        <taxon>Bacteria</taxon>
        <taxon>Pseudomonadati</taxon>
        <taxon>Pseudomonadota</taxon>
        <taxon>Gammaproteobacteria</taxon>
        <taxon>Oceanospirillales</taxon>
        <taxon>Pleioneaceae</taxon>
        <taxon>Pleionea</taxon>
    </lineage>
</organism>
<keyword evidence="3" id="KW-1185">Reference proteome</keyword>
<dbReference type="KEGG" id="plei:Q9312_05700"/>
<feature type="chain" id="PRO_5041367316" evidence="1">
    <location>
        <begin position="23"/>
        <end position="163"/>
    </location>
</feature>
<dbReference type="Proteomes" id="UP001239782">
    <property type="component" value="Chromosome"/>
</dbReference>
<evidence type="ECO:0000313" key="2">
    <source>
        <dbReference type="EMBL" id="WMS88407.1"/>
    </source>
</evidence>
<dbReference type="AlphaFoldDB" id="A0AA51RVL9"/>
<reference evidence="2 3" key="1">
    <citation type="submission" date="2023-08" db="EMBL/GenBank/DDBJ databases">
        <title>Pleionea litopenaei sp. nov., isolated from stomach of juvenile Litopenaeus vannamei.</title>
        <authorList>
            <person name="Rho A.M."/>
            <person name="Hwang C.Y."/>
        </authorList>
    </citation>
    <scope>NUCLEOTIDE SEQUENCE [LARGE SCALE GENOMIC DNA]</scope>
    <source>
        <strain evidence="2 3">HL-JVS1</strain>
    </source>
</reference>
<dbReference type="EMBL" id="CP133548">
    <property type="protein sequence ID" value="WMS88407.1"/>
    <property type="molecule type" value="Genomic_DNA"/>
</dbReference>
<evidence type="ECO:0000256" key="1">
    <source>
        <dbReference type="SAM" id="SignalP"/>
    </source>
</evidence>
<protein>
    <submittedName>
        <fullName evidence="2">Uncharacterized protein</fullName>
    </submittedName>
</protein>